<dbReference type="EC" id="5.1.3.14" evidence="3"/>
<dbReference type="GO" id="GO:0008761">
    <property type="term" value="F:UDP-N-acetylglucosamine 2-epimerase activity"/>
    <property type="evidence" value="ECO:0007669"/>
    <property type="project" value="UniProtKB-EC"/>
</dbReference>
<sequence length="374" mass="42599">MKKVFLVFGTRPEAIKMYPVYKELKLYNELETKVVITSQHEEMLKQVIELFNIQTDYDLHVMEDRQTLTKITVKVLTGLKEIIEIDRPDLLLVHGDTTTTFASSLAAFYEKIPVGHVEAGLRTFNRYAPFPEEMNRKLTDALSNIFFAPTEKARENLLKEGADEKSIFVTGNTVVDALLEILKKDIKLNLPIDEKEQFIVVTAHRRENWGKPMENICRAIDYIGKKYKDVFKIIFSVHKNPTVREIVMRILSGNKNIYLIEPMDYISFIKLLSKSYIILTDSGGIQEEAPSLKKPVLLMRETTERPEAVESGVVKIVGTDTEKIIEETERLINDKNVYNAMTESKNPFGDGVAGKRIAKIVYDYLTNGGKGGIS</sequence>
<keyword evidence="1 4" id="KW-0413">Isomerase</keyword>
<protein>
    <recommendedName>
        <fullName evidence="3">UDP-N-acetylglucosamine 2-epimerase (non-hydrolyzing)</fullName>
        <ecNumber evidence="3">5.1.3.14</ecNumber>
    </recommendedName>
</protein>
<evidence type="ECO:0000256" key="2">
    <source>
        <dbReference type="ARBA" id="ARBA00038209"/>
    </source>
</evidence>
<evidence type="ECO:0000313" key="6">
    <source>
        <dbReference type="EMBL" id="HGW60404.1"/>
    </source>
</evidence>
<accession>A0A7C4Y6N4</accession>
<dbReference type="NCBIfam" id="TIGR00236">
    <property type="entry name" value="wecB"/>
    <property type="match status" value="1"/>
</dbReference>
<evidence type="ECO:0000256" key="1">
    <source>
        <dbReference type="ARBA" id="ARBA00023235"/>
    </source>
</evidence>
<evidence type="ECO:0000256" key="3">
    <source>
        <dbReference type="ARBA" id="ARBA00038858"/>
    </source>
</evidence>
<dbReference type="Gene3D" id="3.40.50.2000">
    <property type="entry name" value="Glycogen Phosphorylase B"/>
    <property type="match status" value="2"/>
</dbReference>
<reference evidence="6" key="1">
    <citation type="journal article" date="2020" name="mSystems">
        <title>Genome- and Community-Level Interaction Insights into Carbon Utilization and Element Cycling Functions of Hydrothermarchaeota in Hydrothermal Sediment.</title>
        <authorList>
            <person name="Zhou Z."/>
            <person name="Liu Y."/>
            <person name="Xu W."/>
            <person name="Pan J."/>
            <person name="Luo Z.H."/>
            <person name="Li M."/>
        </authorList>
    </citation>
    <scope>NUCLEOTIDE SEQUENCE [LARGE SCALE GENOMIC DNA]</scope>
    <source>
        <strain evidence="6">SpSt-794</strain>
    </source>
</reference>
<organism evidence="6">
    <name type="scientific">Caldisericum exile</name>
    <dbReference type="NCBI Taxonomy" id="693075"/>
    <lineage>
        <taxon>Bacteria</taxon>
        <taxon>Pseudomonadati</taxon>
        <taxon>Caldisericota/Cryosericota group</taxon>
        <taxon>Caldisericota</taxon>
        <taxon>Caldisericia</taxon>
        <taxon>Caldisericales</taxon>
        <taxon>Caldisericaceae</taxon>
        <taxon>Caldisericum</taxon>
    </lineage>
</organism>
<dbReference type="EMBL" id="DTHV01000099">
    <property type="protein sequence ID" value="HGW60404.1"/>
    <property type="molecule type" value="Genomic_DNA"/>
</dbReference>
<dbReference type="FunFam" id="3.40.50.2000:FF:000043">
    <property type="entry name" value="UDP-N-acetylglucosamine 2-epimerase"/>
    <property type="match status" value="1"/>
</dbReference>
<feature type="domain" description="UDP-N-acetylglucosamine 2-epimerase" evidence="5">
    <location>
        <begin position="23"/>
        <end position="361"/>
    </location>
</feature>
<evidence type="ECO:0000256" key="4">
    <source>
        <dbReference type="RuleBase" id="RU003513"/>
    </source>
</evidence>
<name>A0A7C4Y6N4_9BACT</name>
<dbReference type="PANTHER" id="PTHR43174">
    <property type="entry name" value="UDP-N-ACETYLGLUCOSAMINE 2-EPIMERASE"/>
    <property type="match status" value="1"/>
</dbReference>
<dbReference type="InterPro" id="IPR029767">
    <property type="entry name" value="WecB-like"/>
</dbReference>
<gene>
    <name evidence="6" type="ORF">ENV82_03110</name>
</gene>
<comment type="caution">
    <text evidence="6">The sequence shown here is derived from an EMBL/GenBank/DDBJ whole genome shotgun (WGS) entry which is preliminary data.</text>
</comment>
<dbReference type="AlphaFoldDB" id="A0A7C4Y6N4"/>
<dbReference type="Pfam" id="PF02350">
    <property type="entry name" value="Epimerase_2"/>
    <property type="match status" value="1"/>
</dbReference>
<dbReference type="PANTHER" id="PTHR43174:SF2">
    <property type="entry name" value="UDP-N-ACETYLGLUCOSAMINE 2-EPIMERASE"/>
    <property type="match status" value="1"/>
</dbReference>
<proteinExistence type="inferred from homology"/>
<dbReference type="InterPro" id="IPR003331">
    <property type="entry name" value="UDP_GlcNAc_Epimerase_2_dom"/>
</dbReference>
<dbReference type="CDD" id="cd03786">
    <property type="entry name" value="GTB_UDP-GlcNAc_2-Epimerase"/>
    <property type="match status" value="1"/>
</dbReference>
<comment type="similarity">
    <text evidence="2 4">Belongs to the UDP-N-acetylglucosamine 2-epimerase family.</text>
</comment>
<dbReference type="SUPFAM" id="SSF53756">
    <property type="entry name" value="UDP-Glycosyltransferase/glycogen phosphorylase"/>
    <property type="match status" value="1"/>
</dbReference>
<evidence type="ECO:0000259" key="5">
    <source>
        <dbReference type="Pfam" id="PF02350"/>
    </source>
</evidence>